<proteinExistence type="predicted"/>
<sequence length="59" mass="7056">MSQCKHRLFSLQCRMFWNRGWMSLIHSTLPLAFFIFTECSSASSVCLRQFEFCRCRLTI</sequence>
<name>A0A7I3ZTE3_PHYPA</name>
<dbReference type="Gramene" id="Pp3c6_28980V3.2">
    <property type="protein sequence ID" value="PAC:32978127.CDS.1"/>
    <property type="gene ID" value="Pp3c6_28980"/>
</dbReference>
<dbReference type="AlphaFoldDB" id="A0A7I3ZTE3"/>
<accession>A0A7I3ZTE3</accession>
<keyword evidence="2" id="KW-1185">Reference proteome</keyword>
<evidence type="ECO:0000313" key="1">
    <source>
        <dbReference type="EnsemblPlants" id="PAC:32978127.CDS.1"/>
    </source>
</evidence>
<reference evidence="1 2" key="1">
    <citation type="journal article" date="2008" name="Science">
        <title>The Physcomitrella genome reveals evolutionary insights into the conquest of land by plants.</title>
        <authorList>
            <person name="Rensing S."/>
            <person name="Lang D."/>
            <person name="Zimmer A."/>
            <person name="Terry A."/>
            <person name="Salamov A."/>
            <person name="Shapiro H."/>
            <person name="Nishiyama T."/>
            <person name="Perroud P.-F."/>
            <person name="Lindquist E."/>
            <person name="Kamisugi Y."/>
            <person name="Tanahashi T."/>
            <person name="Sakakibara K."/>
            <person name="Fujita T."/>
            <person name="Oishi K."/>
            <person name="Shin-I T."/>
            <person name="Kuroki Y."/>
            <person name="Toyoda A."/>
            <person name="Suzuki Y."/>
            <person name="Hashimoto A."/>
            <person name="Yamaguchi K."/>
            <person name="Sugano A."/>
            <person name="Kohara Y."/>
            <person name="Fujiyama A."/>
            <person name="Anterola A."/>
            <person name="Aoki S."/>
            <person name="Ashton N."/>
            <person name="Barbazuk W.B."/>
            <person name="Barker E."/>
            <person name="Bennetzen J."/>
            <person name="Bezanilla M."/>
            <person name="Blankenship R."/>
            <person name="Cho S.H."/>
            <person name="Dutcher S."/>
            <person name="Estelle M."/>
            <person name="Fawcett J.A."/>
            <person name="Gundlach H."/>
            <person name="Hanada K."/>
            <person name="Heyl A."/>
            <person name="Hicks K.A."/>
            <person name="Hugh J."/>
            <person name="Lohr M."/>
            <person name="Mayer K."/>
            <person name="Melkozernov A."/>
            <person name="Murata T."/>
            <person name="Nelson D."/>
            <person name="Pils B."/>
            <person name="Prigge M."/>
            <person name="Reiss B."/>
            <person name="Renner T."/>
            <person name="Rombauts S."/>
            <person name="Rushton P."/>
            <person name="Sanderfoot A."/>
            <person name="Schween G."/>
            <person name="Shiu S.-H."/>
            <person name="Stueber K."/>
            <person name="Theodoulou F.L."/>
            <person name="Tu H."/>
            <person name="Van de Peer Y."/>
            <person name="Verrier P.J."/>
            <person name="Waters E."/>
            <person name="Wood A."/>
            <person name="Yang L."/>
            <person name="Cove D."/>
            <person name="Cuming A."/>
            <person name="Hasebe M."/>
            <person name="Lucas S."/>
            <person name="Mishler D.B."/>
            <person name="Reski R."/>
            <person name="Grigoriev I."/>
            <person name="Quatrano R.S."/>
            <person name="Boore J.L."/>
        </authorList>
    </citation>
    <scope>NUCLEOTIDE SEQUENCE [LARGE SCALE GENOMIC DNA]</scope>
    <source>
        <strain evidence="1 2">cv. Gransden 2004</strain>
    </source>
</reference>
<reference evidence="1 2" key="2">
    <citation type="journal article" date="2018" name="Plant J.">
        <title>The Physcomitrella patens chromosome-scale assembly reveals moss genome structure and evolution.</title>
        <authorList>
            <person name="Lang D."/>
            <person name="Ullrich K.K."/>
            <person name="Murat F."/>
            <person name="Fuchs J."/>
            <person name="Jenkins J."/>
            <person name="Haas F.B."/>
            <person name="Piednoel M."/>
            <person name="Gundlach H."/>
            <person name="Van Bel M."/>
            <person name="Meyberg R."/>
            <person name="Vives C."/>
            <person name="Morata J."/>
            <person name="Symeonidi A."/>
            <person name="Hiss M."/>
            <person name="Muchero W."/>
            <person name="Kamisugi Y."/>
            <person name="Saleh O."/>
            <person name="Blanc G."/>
            <person name="Decker E.L."/>
            <person name="van Gessel N."/>
            <person name="Grimwood J."/>
            <person name="Hayes R.D."/>
            <person name="Graham S.W."/>
            <person name="Gunter L.E."/>
            <person name="McDaniel S.F."/>
            <person name="Hoernstein S.N.W."/>
            <person name="Larsson A."/>
            <person name="Li F.W."/>
            <person name="Perroud P.F."/>
            <person name="Phillips J."/>
            <person name="Ranjan P."/>
            <person name="Rokshar D.S."/>
            <person name="Rothfels C.J."/>
            <person name="Schneider L."/>
            <person name="Shu S."/>
            <person name="Stevenson D.W."/>
            <person name="Thummler F."/>
            <person name="Tillich M."/>
            <person name="Villarreal Aguilar J.C."/>
            <person name="Widiez T."/>
            <person name="Wong G.K."/>
            <person name="Wymore A."/>
            <person name="Zhang Y."/>
            <person name="Zimmer A.D."/>
            <person name="Quatrano R.S."/>
            <person name="Mayer K.F.X."/>
            <person name="Goodstein D."/>
            <person name="Casacuberta J.M."/>
            <person name="Vandepoele K."/>
            <person name="Reski R."/>
            <person name="Cuming A.C."/>
            <person name="Tuskan G.A."/>
            <person name="Maumus F."/>
            <person name="Salse J."/>
            <person name="Schmutz J."/>
            <person name="Rensing S.A."/>
        </authorList>
    </citation>
    <scope>NUCLEOTIDE SEQUENCE [LARGE SCALE GENOMIC DNA]</scope>
    <source>
        <strain evidence="1 2">cv. Gransden 2004</strain>
    </source>
</reference>
<dbReference type="EnsemblPlants" id="Pp3c6_28980V3.2">
    <property type="protein sequence ID" value="PAC:32978127.CDS.1"/>
    <property type="gene ID" value="Pp3c6_28980"/>
</dbReference>
<dbReference type="Proteomes" id="UP000006727">
    <property type="component" value="Chromosome 6"/>
</dbReference>
<reference evidence="1" key="3">
    <citation type="submission" date="2020-12" db="UniProtKB">
        <authorList>
            <consortium name="EnsemblPlants"/>
        </authorList>
    </citation>
    <scope>IDENTIFICATION</scope>
</reference>
<dbReference type="InParanoid" id="A0A7I3ZTE3"/>
<evidence type="ECO:0000313" key="2">
    <source>
        <dbReference type="Proteomes" id="UP000006727"/>
    </source>
</evidence>
<protein>
    <submittedName>
        <fullName evidence="1">Uncharacterized protein</fullName>
    </submittedName>
</protein>
<organism evidence="1 2">
    <name type="scientific">Physcomitrium patens</name>
    <name type="common">Spreading-leaved earth moss</name>
    <name type="synonym">Physcomitrella patens</name>
    <dbReference type="NCBI Taxonomy" id="3218"/>
    <lineage>
        <taxon>Eukaryota</taxon>
        <taxon>Viridiplantae</taxon>
        <taxon>Streptophyta</taxon>
        <taxon>Embryophyta</taxon>
        <taxon>Bryophyta</taxon>
        <taxon>Bryophytina</taxon>
        <taxon>Bryopsida</taxon>
        <taxon>Funariidae</taxon>
        <taxon>Funariales</taxon>
        <taxon>Funariaceae</taxon>
        <taxon>Physcomitrium</taxon>
    </lineage>
</organism>
<dbReference type="EMBL" id="ABEU02000006">
    <property type="status" value="NOT_ANNOTATED_CDS"/>
    <property type="molecule type" value="Genomic_DNA"/>
</dbReference>